<dbReference type="PANTHER" id="PTHR43200">
    <property type="entry name" value="PHOSPHATASE"/>
    <property type="match status" value="1"/>
</dbReference>
<dbReference type="Gene3D" id="3.40.190.80">
    <property type="match status" value="1"/>
</dbReference>
<evidence type="ECO:0000256" key="4">
    <source>
        <dbReference type="ARBA" id="ARBA00022801"/>
    </source>
</evidence>
<dbReference type="GO" id="GO:0046872">
    <property type="term" value="F:metal ion binding"/>
    <property type="evidence" value="ECO:0007669"/>
    <property type="project" value="UniProtKB-KW"/>
</dbReference>
<dbReference type="FunFam" id="3.30.540.10:FF:000003">
    <property type="entry name" value="Inositol-1-monophosphatase"/>
    <property type="match status" value="1"/>
</dbReference>
<dbReference type="InterPro" id="IPR000760">
    <property type="entry name" value="Inositol_monophosphatase-like"/>
</dbReference>
<keyword evidence="4" id="KW-0378">Hydrolase</keyword>
<gene>
    <name evidence="6" type="ORF">UFOPK1684_00958</name>
    <name evidence="7" type="ORF">UFOPK2158_00439</name>
</gene>
<sequence>MAHFSPSDDLALALAAVATADLVSLPRFRAQDLVITTKPDRSPVTDADQAVEKLMRSTIAAARPDDAILGEEMGSTSDTVGPQPGRQWIIDPIDGTAGFSRGLPIWATLIALAIDGEPVVGVVSAPALGQRWYAARGQGAFTTTWADPDPRRLWVSRVEKLSDATISYNSLPGWINDGRGDQVTRLATGAWRARAIGDFWSYMLVAEGSLDVAGEADLQPYDMAALVPIIEEAGGRFSSLDAEPGVWSGTALATNGPLHDEVLSITRRA</sequence>
<comment type="similarity">
    <text evidence="2">Belongs to the inositol monophosphatase superfamily.</text>
</comment>
<evidence type="ECO:0000313" key="7">
    <source>
        <dbReference type="EMBL" id="CAB4639388.1"/>
    </source>
</evidence>
<dbReference type="PROSITE" id="PS00629">
    <property type="entry name" value="IMP_1"/>
    <property type="match status" value="1"/>
</dbReference>
<dbReference type="InterPro" id="IPR020583">
    <property type="entry name" value="Inositol_monoP_metal-BS"/>
</dbReference>
<comment type="cofactor">
    <cofactor evidence="1">
        <name>Mg(2+)</name>
        <dbReference type="ChEBI" id="CHEBI:18420"/>
    </cofactor>
</comment>
<dbReference type="AlphaFoldDB" id="A0A6J6EGV7"/>
<dbReference type="SUPFAM" id="SSF56655">
    <property type="entry name" value="Carbohydrate phosphatase"/>
    <property type="match status" value="1"/>
</dbReference>
<dbReference type="GO" id="GO:0016791">
    <property type="term" value="F:phosphatase activity"/>
    <property type="evidence" value="ECO:0007669"/>
    <property type="project" value="UniProtKB-ARBA"/>
</dbReference>
<accession>A0A6J6EGV7</accession>
<dbReference type="EMBL" id="CAEZTM010000043">
    <property type="protein sequence ID" value="CAB4574494.1"/>
    <property type="molecule type" value="Genomic_DNA"/>
</dbReference>
<keyword evidence="3" id="KW-0479">Metal-binding</keyword>
<evidence type="ECO:0000313" key="6">
    <source>
        <dbReference type="EMBL" id="CAB4574494.1"/>
    </source>
</evidence>
<proteinExistence type="inferred from homology"/>
<evidence type="ECO:0000256" key="2">
    <source>
        <dbReference type="ARBA" id="ARBA00009759"/>
    </source>
</evidence>
<dbReference type="Gene3D" id="3.30.540.10">
    <property type="entry name" value="Fructose-1,6-Bisphosphatase, subunit A, domain 1"/>
    <property type="match status" value="1"/>
</dbReference>
<evidence type="ECO:0000256" key="5">
    <source>
        <dbReference type="ARBA" id="ARBA00022842"/>
    </source>
</evidence>
<evidence type="ECO:0000256" key="3">
    <source>
        <dbReference type="ARBA" id="ARBA00022723"/>
    </source>
</evidence>
<dbReference type="PRINTS" id="PR00377">
    <property type="entry name" value="IMPHPHTASES"/>
</dbReference>
<keyword evidence="5" id="KW-0460">Magnesium</keyword>
<dbReference type="Pfam" id="PF00459">
    <property type="entry name" value="Inositol_P"/>
    <property type="match status" value="1"/>
</dbReference>
<dbReference type="GO" id="GO:0000105">
    <property type="term" value="P:L-histidine biosynthetic process"/>
    <property type="evidence" value="ECO:0007669"/>
    <property type="project" value="TreeGrafter"/>
</dbReference>
<protein>
    <submittedName>
        <fullName evidence="6">Unannotated protein</fullName>
    </submittedName>
</protein>
<dbReference type="PANTHER" id="PTHR43200:SF6">
    <property type="entry name" value="3'(2'),5'-BISPHOSPHATE NUCLEOTIDASE"/>
    <property type="match status" value="1"/>
</dbReference>
<dbReference type="InterPro" id="IPR051090">
    <property type="entry name" value="Inositol_monoP_superfamily"/>
</dbReference>
<dbReference type="EMBL" id="CAEZVY010000033">
    <property type="protein sequence ID" value="CAB4639388.1"/>
    <property type="molecule type" value="Genomic_DNA"/>
</dbReference>
<name>A0A6J6EGV7_9ZZZZ</name>
<reference evidence="6" key="1">
    <citation type="submission" date="2020-05" db="EMBL/GenBank/DDBJ databases">
        <authorList>
            <person name="Chiriac C."/>
            <person name="Salcher M."/>
            <person name="Ghai R."/>
            <person name="Kavagutti S V."/>
        </authorList>
    </citation>
    <scope>NUCLEOTIDE SEQUENCE</scope>
</reference>
<evidence type="ECO:0000256" key="1">
    <source>
        <dbReference type="ARBA" id="ARBA00001946"/>
    </source>
</evidence>
<organism evidence="6">
    <name type="scientific">freshwater metagenome</name>
    <dbReference type="NCBI Taxonomy" id="449393"/>
    <lineage>
        <taxon>unclassified sequences</taxon>
        <taxon>metagenomes</taxon>
        <taxon>ecological metagenomes</taxon>
    </lineage>
</organism>